<dbReference type="NCBIfam" id="TIGR02050">
    <property type="entry name" value="gshA_cyan_rel"/>
    <property type="match status" value="1"/>
</dbReference>
<evidence type="ECO:0000256" key="1">
    <source>
        <dbReference type="ARBA" id="ARBA00022598"/>
    </source>
</evidence>
<sequence length="376" mass="40255">MCPADVSTTDGTDSAGIPRIGVEEEFILVDTSTGHPVGRNREVAEAAARRDVHLDLELTTCQVEIATPACSTSGEVLAELRRLRSVVAAAAHEVGVGVIATGVPPTVPDAFPITDTERYRRIGEHFGMLAHEQGISGCHIHVDVVDRDVAVGVSNHLRRRLPVLLALSANSAIYRDSDTGHASWRSVLWNRWPASGPPPHLRSRQHFEQLVDMFVSSGAILDDHMVYWDIRPSDHLPTIEIRIGDVQQHAADAAGLATLVRALVMTATADLAAGRVAPEVDDAVLSAALWKAAHDGIDGDGIDVLTQQSAAARDMVAGLIADIGPSVAKLGDQDQIEHYLTRLDRHGNGAVRQRARFSEHGRGSAVVAAAMLAFTE</sequence>
<comment type="caution">
    <text evidence="6">The sequence shown here is derived from an EMBL/GenBank/DDBJ whole genome shotgun (WGS) entry which is preliminary data.</text>
</comment>
<proteinExistence type="inferred from homology"/>
<dbReference type="GO" id="GO:0004357">
    <property type="term" value="F:glutamate-cysteine ligase activity"/>
    <property type="evidence" value="ECO:0007669"/>
    <property type="project" value="UniProtKB-EC"/>
</dbReference>
<dbReference type="GO" id="GO:0005524">
    <property type="term" value="F:ATP binding"/>
    <property type="evidence" value="ECO:0007669"/>
    <property type="project" value="UniProtKB-KW"/>
</dbReference>
<dbReference type="EMBL" id="WMBR01000008">
    <property type="protein sequence ID" value="MXP24120.1"/>
    <property type="molecule type" value="Genomic_DNA"/>
</dbReference>
<dbReference type="EC" id="6.3.2.2" evidence="5"/>
<dbReference type="GO" id="GO:0042398">
    <property type="term" value="P:modified amino acid biosynthetic process"/>
    <property type="evidence" value="ECO:0007669"/>
    <property type="project" value="InterPro"/>
</dbReference>
<evidence type="ECO:0000256" key="4">
    <source>
        <dbReference type="ARBA" id="ARBA00048819"/>
    </source>
</evidence>
<dbReference type="PANTHER" id="PTHR36510:SF1">
    <property type="entry name" value="GLUTAMATE--CYSTEINE LIGASE 2-RELATED"/>
    <property type="match status" value="1"/>
</dbReference>
<comment type="catalytic activity">
    <reaction evidence="4 5">
        <text>L-cysteine + L-glutamate + ATP = gamma-L-glutamyl-L-cysteine + ADP + phosphate + H(+)</text>
        <dbReference type="Rhea" id="RHEA:13285"/>
        <dbReference type="ChEBI" id="CHEBI:15378"/>
        <dbReference type="ChEBI" id="CHEBI:29985"/>
        <dbReference type="ChEBI" id="CHEBI:30616"/>
        <dbReference type="ChEBI" id="CHEBI:35235"/>
        <dbReference type="ChEBI" id="CHEBI:43474"/>
        <dbReference type="ChEBI" id="CHEBI:58173"/>
        <dbReference type="ChEBI" id="CHEBI:456216"/>
        <dbReference type="EC" id="6.3.2.2"/>
    </reaction>
</comment>
<evidence type="ECO:0000313" key="6">
    <source>
        <dbReference type="EMBL" id="MXP24120.1"/>
    </source>
</evidence>
<dbReference type="PANTHER" id="PTHR36510">
    <property type="entry name" value="GLUTAMATE--CYSTEINE LIGASE 2-RELATED"/>
    <property type="match status" value="1"/>
</dbReference>
<evidence type="ECO:0000256" key="5">
    <source>
        <dbReference type="HAMAP-Rule" id="MF_01609"/>
    </source>
</evidence>
<dbReference type="InterPro" id="IPR011793">
    <property type="entry name" value="YbdK"/>
</dbReference>
<dbReference type="InterPro" id="IPR014746">
    <property type="entry name" value="Gln_synth/guanido_kin_cat_dom"/>
</dbReference>
<keyword evidence="3 5" id="KW-0067">ATP-binding</keyword>
<dbReference type="SUPFAM" id="SSF55931">
    <property type="entry name" value="Glutamine synthetase/guanido kinase"/>
    <property type="match status" value="1"/>
</dbReference>
<evidence type="ECO:0000313" key="7">
    <source>
        <dbReference type="Proteomes" id="UP000475545"/>
    </source>
</evidence>
<name>A0A6L7GW22_9ACTN</name>
<comment type="function">
    <text evidence="5">ATP-dependent carboxylate-amine ligase which exhibits weak glutamate--cysteine ligase activity.</text>
</comment>
<dbReference type="Proteomes" id="UP000475545">
    <property type="component" value="Unassembled WGS sequence"/>
</dbReference>
<gene>
    <name evidence="6" type="ORF">GIY30_22535</name>
</gene>
<comment type="similarity">
    <text evidence="5">Belongs to the glutamate--cysteine ligase type 2 family. YbdK subfamily.</text>
</comment>
<dbReference type="RefSeq" id="WP_160904309.1">
    <property type="nucleotide sequence ID" value="NZ_CP102850.1"/>
</dbReference>
<dbReference type="Pfam" id="PF04107">
    <property type="entry name" value="GCS2"/>
    <property type="match status" value="1"/>
</dbReference>
<dbReference type="AlphaFoldDB" id="A0A6L7GW22"/>
<dbReference type="InterPro" id="IPR006336">
    <property type="entry name" value="GCS2"/>
</dbReference>
<evidence type="ECO:0000256" key="3">
    <source>
        <dbReference type="ARBA" id="ARBA00022840"/>
    </source>
</evidence>
<keyword evidence="2 5" id="KW-0547">Nucleotide-binding</keyword>
<keyword evidence="1 5" id="KW-0436">Ligase</keyword>
<dbReference type="NCBIfam" id="NF010041">
    <property type="entry name" value="PRK13517.1-1"/>
    <property type="match status" value="1"/>
</dbReference>
<dbReference type="Gene3D" id="3.30.590.20">
    <property type="match status" value="1"/>
</dbReference>
<dbReference type="InterPro" id="IPR050141">
    <property type="entry name" value="GCL_type2/YbdK_subfam"/>
</dbReference>
<dbReference type="HAMAP" id="MF_01609">
    <property type="entry name" value="Glu_cys_ligase_2"/>
    <property type="match status" value="1"/>
</dbReference>
<accession>A0A6L7GW22</accession>
<organism evidence="6 7">
    <name type="scientific">Gordonia mangrovi</name>
    <dbReference type="NCBI Taxonomy" id="2665643"/>
    <lineage>
        <taxon>Bacteria</taxon>
        <taxon>Bacillati</taxon>
        <taxon>Actinomycetota</taxon>
        <taxon>Actinomycetes</taxon>
        <taxon>Mycobacteriales</taxon>
        <taxon>Gordoniaceae</taxon>
        <taxon>Gordonia</taxon>
    </lineage>
</organism>
<reference evidence="6 7" key="1">
    <citation type="submission" date="2019-11" db="EMBL/GenBank/DDBJ databases">
        <title>Gordonia sp. nov., a novel actinobacterium isolated from mangrove soil in Hainan.</title>
        <authorList>
            <person name="Huang X."/>
            <person name="Xie Y."/>
            <person name="Chu X."/>
            <person name="Xiao K."/>
        </authorList>
    </citation>
    <scope>NUCLEOTIDE SEQUENCE [LARGE SCALE GENOMIC DNA]</scope>
    <source>
        <strain evidence="6 7">HNM0687</strain>
    </source>
</reference>
<protein>
    <recommendedName>
        <fullName evidence="5">Putative glutamate--cysteine ligase 2</fullName>
        <ecNumber evidence="5">6.3.2.2</ecNumber>
    </recommendedName>
    <alternativeName>
        <fullName evidence="5">Gamma-glutamylcysteine synthetase 2</fullName>
        <shortName evidence="5">GCS 2</shortName>
        <shortName evidence="5">Gamma-GCS 2</shortName>
    </alternativeName>
</protein>
<keyword evidence="7" id="KW-1185">Reference proteome</keyword>
<evidence type="ECO:0000256" key="2">
    <source>
        <dbReference type="ARBA" id="ARBA00022741"/>
    </source>
</evidence>